<dbReference type="Proteomes" id="UP000887579">
    <property type="component" value="Unplaced"/>
</dbReference>
<accession>A0AC34F0T2</accession>
<name>A0AC34F0T2_9BILA</name>
<proteinExistence type="predicted"/>
<evidence type="ECO:0000313" key="1">
    <source>
        <dbReference type="Proteomes" id="UP000887579"/>
    </source>
</evidence>
<evidence type="ECO:0000313" key="2">
    <source>
        <dbReference type="WBParaSite" id="ES5_v2.g10480.t1"/>
    </source>
</evidence>
<dbReference type="WBParaSite" id="ES5_v2.g10480.t1">
    <property type="protein sequence ID" value="ES5_v2.g10480.t1"/>
    <property type="gene ID" value="ES5_v2.g10480"/>
</dbReference>
<protein>
    <submittedName>
        <fullName evidence="2">Uncharacterized protein</fullName>
    </submittedName>
</protein>
<reference evidence="2" key="1">
    <citation type="submission" date="2022-11" db="UniProtKB">
        <authorList>
            <consortium name="WormBaseParasite"/>
        </authorList>
    </citation>
    <scope>IDENTIFICATION</scope>
</reference>
<organism evidence="1 2">
    <name type="scientific">Panagrolaimus sp. ES5</name>
    <dbReference type="NCBI Taxonomy" id="591445"/>
    <lineage>
        <taxon>Eukaryota</taxon>
        <taxon>Metazoa</taxon>
        <taxon>Ecdysozoa</taxon>
        <taxon>Nematoda</taxon>
        <taxon>Chromadorea</taxon>
        <taxon>Rhabditida</taxon>
        <taxon>Tylenchina</taxon>
        <taxon>Panagrolaimomorpha</taxon>
        <taxon>Panagrolaimoidea</taxon>
        <taxon>Panagrolaimidae</taxon>
        <taxon>Panagrolaimus</taxon>
    </lineage>
</organism>
<sequence>MNLAGANWAVITGSSDGLGKAYANELAEKGFNLVLISRTKSKLENVKNEIIKKYPKTEVKIIVFDFGKSSFSDYEKEIFPILDNLDIGILVNNVGQMHKYPDYFHLFLGGPEKVAELATVNTIPCSILTSKILPKMVERKKGIIVNISSASCYHEMAKWSLYCGTKRFIKHFSACLHKEYAPLGITVQAVCPMFVVSNMTHYQATKSILSPEVLVASAIKTIGHTSETTGHIIHEIQALGFAFPSFFVDPFISILSKTQKQEILAQQKTK</sequence>